<dbReference type="Proteomes" id="UP000095282">
    <property type="component" value="Unplaced"/>
</dbReference>
<dbReference type="InterPro" id="IPR015096">
    <property type="entry name" value="FUBP_C"/>
</dbReference>
<dbReference type="AlphaFoldDB" id="A0A1I7U986"/>
<name>A0A1I7U986_9PELO</name>
<evidence type="ECO:0000313" key="5">
    <source>
        <dbReference type="WBParaSite" id="Csp11.Scaffold629.g16150.t1"/>
    </source>
</evidence>
<sequence length="184" mass="19780">MQAQFSSSAQAFSGAQTQWNPAVSQVPAVTQNPYQVGGGGWQQNNLFAQQQAAPYATSGMVQSQPQQAAYQQQQVVQQPQSVATGVAPAVDPVTGEQDYSAQWMEYYKSIGAHDKAEAVEAQMKKKKAEAAARVAGPAGLIQQIPVGMAMQQMTSQARVPTQTYPAYSAAGTVAYQQPQYQQYQ</sequence>
<reference evidence="5" key="1">
    <citation type="submission" date="2016-11" db="UniProtKB">
        <authorList>
            <consortium name="WormBaseParasite"/>
        </authorList>
    </citation>
    <scope>IDENTIFICATION</scope>
</reference>
<dbReference type="GO" id="GO:0006355">
    <property type="term" value="P:regulation of DNA-templated transcription"/>
    <property type="evidence" value="ECO:0007669"/>
    <property type="project" value="InterPro"/>
</dbReference>
<keyword evidence="2" id="KW-0539">Nucleus</keyword>
<evidence type="ECO:0000313" key="4">
    <source>
        <dbReference type="Proteomes" id="UP000095282"/>
    </source>
</evidence>
<dbReference type="eggNOG" id="KOG1676">
    <property type="taxonomic scope" value="Eukaryota"/>
</dbReference>
<evidence type="ECO:0000256" key="2">
    <source>
        <dbReference type="ARBA" id="ARBA00023242"/>
    </source>
</evidence>
<dbReference type="GO" id="GO:0005634">
    <property type="term" value="C:nucleus"/>
    <property type="evidence" value="ECO:0007669"/>
    <property type="project" value="UniProtKB-SubCell"/>
</dbReference>
<dbReference type="Pfam" id="PF09005">
    <property type="entry name" value="FUBP_C"/>
    <property type="match status" value="1"/>
</dbReference>
<comment type="subcellular location">
    <subcellularLocation>
        <location evidence="1">Nucleus</location>
    </subcellularLocation>
</comment>
<keyword evidence="4" id="KW-1185">Reference proteome</keyword>
<accession>A0A1I7U986</accession>
<dbReference type="GO" id="GO:0003676">
    <property type="term" value="F:nucleic acid binding"/>
    <property type="evidence" value="ECO:0007669"/>
    <property type="project" value="InterPro"/>
</dbReference>
<dbReference type="STRING" id="1561998.A0A1I7U986"/>
<protein>
    <submittedName>
        <fullName evidence="5">DUF1897 domain-containing protein</fullName>
    </submittedName>
</protein>
<dbReference type="WBParaSite" id="Csp11.Scaffold629.g16150.t1">
    <property type="protein sequence ID" value="Csp11.Scaffold629.g16150.t1"/>
    <property type="gene ID" value="Csp11.Scaffold629.g16150"/>
</dbReference>
<evidence type="ECO:0000256" key="1">
    <source>
        <dbReference type="ARBA" id="ARBA00004123"/>
    </source>
</evidence>
<organism evidence="4 5">
    <name type="scientific">Caenorhabditis tropicalis</name>
    <dbReference type="NCBI Taxonomy" id="1561998"/>
    <lineage>
        <taxon>Eukaryota</taxon>
        <taxon>Metazoa</taxon>
        <taxon>Ecdysozoa</taxon>
        <taxon>Nematoda</taxon>
        <taxon>Chromadorea</taxon>
        <taxon>Rhabditida</taxon>
        <taxon>Rhabditina</taxon>
        <taxon>Rhabditomorpha</taxon>
        <taxon>Rhabditoidea</taxon>
        <taxon>Rhabditidae</taxon>
        <taxon>Peloderinae</taxon>
        <taxon>Caenorhabditis</taxon>
    </lineage>
</organism>
<feature type="domain" description="Far upstream element-binding protein C-terminal" evidence="3">
    <location>
        <begin position="91"/>
        <end position="125"/>
    </location>
</feature>
<evidence type="ECO:0000259" key="3">
    <source>
        <dbReference type="Pfam" id="PF09005"/>
    </source>
</evidence>
<proteinExistence type="predicted"/>